<protein>
    <recommendedName>
        <fullName evidence="2">DNA alkylation repair enzyme</fullName>
    </recommendedName>
</protein>
<dbReference type="InterPro" id="IPR016024">
    <property type="entry name" value="ARM-type_fold"/>
</dbReference>
<proteinExistence type="predicted"/>
<accession>A0A0F8XAS7</accession>
<sequence>MTLEVIQKQIKELADPKKAEVSQRFLKTGPGEYGEGDRFIGIRVPILRKLARAHKDISIEESQNLLKSAVHEERLMRDREGIRDCF</sequence>
<dbReference type="Pfam" id="PF08713">
    <property type="entry name" value="DNA_alkylation"/>
    <property type="match status" value="1"/>
</dbReference>
<evidence type="ECO:0000313" key="1">
    <source>
        <dbReference type="EMBL" id="KKK65893.1"/>
    </source>
</evidence>
<comment type="caution">
    <text evidence="1">The sequence shown here is derived from an EMBL/GenBank/DDBJ whole genome shotgun (WGS) entry which is preliminary data.</text>
</comment>
<dbReference type="EMBL" id="LAZR01060340">
    <property type="protein sequence ID" value="KKK65893.1"/>
    <property type="molecule type" value="Genomic_DNA"/>
</dbReference>
<dbReference type="InterPro" id="IPR014825">
    <property type="entry name" value="DNA_alkylation"/>
</dbReference>
<dbReference type="AlphaFoldDB" id="A0A0F8XAS7"/>
<gene>
    <name evidence="1" type="ORF">LCGC14_2969560</name>
</gene>
<reference evidence="1" key="1">
    <citation type="journal article" date="2015" name="Nature">
        <title>Complex archaea that bridge the gap between prokaryotes and eukaryotes.</title>
        <authorList>
            <person name="Spang A."/>
            <person name="Saw J.H."/>
            <person name="Jorgensen S.L."/>
            <person name="Zaremba-Niedzwiedzka K."/>
            <person name="Martijn J."/>
            <person name="Lind A.E."/>
            <person name="van Eijk R."/>
            <person name="Schleper C."/>
            <person name="Guy L."/>
            <person name="Ettema T.J."/>
        </authorList>
    </citation>
    <scope>NUCLEOTIDE SEQUENCE</scope>
</reference>
<organism evidence="1">
    <name type="scientific">marine sediment metagenome</name>
    <dbReference type="NCBI Taxonomy" id="412755"/>
    <lineage>
        <taxon>unclassified sequences</taxon>
        <taxon>metagenomes</taxon>
        <taxon>ecological metagenomes</taxon>
    </lineage>
</organism>
<dbReference type="Gene3D" id="1.25.10.90">
    <property type="match status" value="1"/>
</dbReference>
<evidence type="ECO:0008006" key="2">
    <source>
        <dbReference type="Google" id="ProtNLM"/>
    </source>
</evidence>
<name>A0A0F8XAS7_9ZZZZ</name>
<dbReference type="SUPFAM" id="SSF48371">
    <property type="entry name" value="ARM repeat"/>
    <property type="match status" value="1"/>
</dbReference>